<dbReference type="Proteomes" id="UP000191240">
    <property type="component" value="Unassembled WGS sequence"/>
</dbReference>
<evidence type="ECO:0000259" key="5">
    <source>
        <dbReference type="Pfam" id="PF01832"/>
    </source>
</evidence>
<evidence type="ECO:0000256" key="2">
    <source>
        <dbReference type="ARBA" id="ARBA00022803"/>
    </source>
</evidence>
<evidence type="ECO:0000313" key="6">
    <source>
        <dbReference type="EMBL" id="SHI29623.1"/>
    </source>
</evidence>
<reference evidence="6 7" key="1">
    <citation type="submission" date="2016-11" db="EMBL/GenBank/DDBJ databases">
        <authorList>
            <person name="Jaros S."/>
            <person name="Januszkiewicz K."/>
            <person name="Wedrychowicz H."/>
        </authorList>
    </citation>
    <scope>NUCLEOTIDE SEQUENCE [LARGE SCALE GENOMIC DNA]</scope>
    <source>
        <strain evidence="6 7">DSM 3074</strain>
    </source>
</reference>
<gene>
    <name evidence="6" type="ORF">SAMN02745671_00117</name>
</gene>
<organism evidence="6 7">
    <name type="scientific">Anaerovibrio lipolyticus DSM 3074</name>
    <dbReference type="NCBI Taxonomy" id="1120997"/>
    <lineage>
        <taxon>Bacteria</taxon>
        <taxon>Bacillati</taxon>
        <taxon>Bacillota</taxon>
        <taxon>Negativicutes</taxon>
        <taxon>Selenomonadales</taxon>
        <taxon>Selenomonadaceae</taxon>
        <taxon>Anaerovibrio</taxon>
    </lineage>
</organism>
<dbReference type="Pfam" id="PF13181">
    <property type="entry name" value="TPR_8"/>
    <property type="match status" value="2"/>
</dbReference>
<proteinExistence type="predicted"/>
<evidence type="ECO:0000256" key="3">
    <source>
        <dbReference type="PROSITE-ProRule" id="PRU00339"/>
    </source>
</evidence>
<dbReference type="OrthoDB" id="9763643at2"/>
<protein>
    <submittedName>
        <fullName evidence="6">Tetratricopeptide repeat-containing protein</fullName>
    </submittedName>
</protein>
<accession>A0A1M6A0D0</accession>
<feature type="repeat" description="TPR" evidence="3">
    <location>
        <begin position="282"/>
        <end position="315"/>
    </location>
</feature>
<evidence type="ECO:0000313" key="7">
    <source>
        <dbReference type="Proteomes" id="UP000191240"/>
    </source>
</evidence>
<dbReference type="InterPro" id="IPR011990">
    <property type="entry name" value="TPR-like_helical_dom_sf"/>
</dbReference>
<dbReference type="InterPro" id="IPR050498">
    <property type="entry name" value="Ycf3"/>
</dbReference>
<dbReference type="GO" id="GO:0004040">
    <property type="term" value="F:amidase activity"/>
    <property type="evidence" value="ECO:0007669"/>
    <property type="project" value="InterPro"/>
</dbReference>
<keyword evidence="2 3" id="KW-0802">TPR repeat</keyword>
<dbReference type="SMART" id="SM00028">
    <property type="entry name" value="TPR"/>
    <property type="match status" value="4"/>
</dbReference>
<feature type="chain" id="PRO_5012138445" evidence="4">
    <location>
        <begin position="33"/>
        <end position="399"/>
    </location>
</feature>
<dbReference type="PROSITE" id="PS50005">
    <property type="entry name" value="TPR"/>
    <property type="match status" value="2"/>
</dbReference>
<dbReference type="Gene3D" id="1.25.40.10">
    <property type="entry name" value="Tetratricopeptide repeat domain"/>
    <property type="match status" value="2"/>
</dbReference>
<keyword evidence="1" id="KW-0677">Repeat</keyword>
<name>A0A1M6A0D0_9FIRM</name>
<dbReference type="AlphaFoldDB" id="A0A1M6A0D0"/>
<evidence type="ECO:0000256" key="4">
    <source>
        <dbReference type="SAM" id="SignalP"/>
    </source>
</evidence>
<dbReference type="PANTHER" id="PTHR44858:SF1">
    <property type="entry name" value="UDP-N-ACETYLGLUCOSAMINE--PEPTIDE N-ACETYLGLUCOSAMINYLTRANSFERASE SPINDLY-RELATED"/>
    <property type="match status" value="1"/>
</dbReference>
<keyword evidence="4" id="KW-0732">Signal</keyword>
<feature type="repeat" description="TPR" evidence="3">
    <location>
        <begin position="350"/>
        <end position="383"/>
    </location>
</feature>
<dbReference type="EMBL" id="FQYW01000003">
    <property type="protein sequence ID" value="SHI29623.1"/>
    <property type="molecule type" value="Genomic_DNA"/>
</dbReference>
<dbReference type="SUPFAM" id="SSF48452">
    <property type="entry name" value="TPR-like"/>
    <property type="match status" value="1"/>
</dbReference>
<sequence>MKHLNYLQYMGRLMLCAAFLLGLAGFTNGCKAQEGQEIHHCITHYRPVSSWEKVADKDKVTILGPAVVNQEQMVQYILSRNPNPKLNCTLEELVAYYYEEAGSEGVRPDVALCQALKETGFFNYGNDVKPMQNNYCGLGALGNKVPGYTFYSPQRGVRAHIQHLLAYATTEMPKKDLVDPRFSVLVEKYPHYRGAAKYWPDLNGRWAVPGTTYGQDILRLWREARQFHEGENDLNKALDVAHRQPNNVEAWERVYSLAYGDGNYEMAILSIDHIIKLDKKNIDAYVKRANIYREWGYNDKALADYNTVLSLDEYNYAALSGRAYLYASIQENRKALADYDALLNRNPGDTVALYNHGCLLADEGHYNEAMEDLAMVLNLDPDNEIAQQAVDDLRAYLKK</sequence>
<dbReference type="RefSeq" id="WP_080325180.1">
    <property type="nucleotide sequence ID" value="NZ_FQYW01000003.1"/>
</dbReference>
<dbReference type="InterPro" id="IPR019734">
    <property type="entry name" value="TPR_rpt"/>
</dbReference>
<feature type="signal peptide" evidence="4">
    <location>
        <begin position="1"/>
        <end position="32"/>
    </location>
</feature>
<dbReference type="InterPro" id="IPR002901">
    <property type="entry name" value="MGlyc_endo_b_GlcNAc-like_dom"/>
</dbReference>
<dbReference type="Pfam" id="PF01832">
    <property type="entry name" value="Glucosaminidase"/>
    <property type="match status" value="1"/>
</dbReference>
<feature type="domain" description="Mannosyl-glycoprotein endo-beta-N-acetylglucosamidase-like" evidence="5">
    <location>
        <begin position="96"/>
        <end position="223"/>
    </location>
</feature>
<evidence type="ECO:0000256" key="1">
    <source>
        <dbReference type="ARBA" id="ARBA00022737"/>
    </source>
</evidence>
<dbReference type="PANTHER" id="PTHR44858">
    <property type="entry name" value="TETRATRICOPEPTIDE REPEAT PROTEIN 6"/>
    <property type="match status" value="1"/>
</dbReference>